<comment type="caution">
    <text evidence="1">The sequence shown here is derived from an EMBL/GenBank/DDBJ whole genome shotgun (WGS) entry which is preliminary data.</text>
</comment>
<sequence length="61" mass="7185">MPHDRLLPLHELERKVGFKKSKIYDWIANGAFPPGKLMHGKRLWLESEIDDWIAAEWKKAS</sequence>
<dbReference type="SUPFAM" id="SSF46955">
    <property type="entry name" value="Putative DNA-binding domain"/>
    <property type="match status" value="1"/>
</dbReference>
<dbReference type="Gene3D" id="1.10.238.160">
    <property type="match status" value="1"/>
</dbReference>
<dbReference type="Proteomes" id="UP001264519">
    <property type="component" value="Unassembled WGS sequence"/>
</dbReference>
<proteinExistence type="predicted"/>
<dbReference type="RefSeq" id="WP_309653563.1">
    <property type="nucleotide sequence ID" value="NZ_JARWAK010000013.1"/>
</dbReference>
<dbReference type="InterPro" id="IPR009061">
    <property type="entry name" value="DNA-bd_dom_put_sf"/>
</dbReference>
<reference evidence="1 2" key="1">
    <citation type="submission" date="2023-04" db="EMBL/GenBank/DDBJ databases">
        <title>A long-awaited taxogenomic arrangement of the family Halomonadaceae.</title>
        <authorList>
            <person name="De La Haba R."/>
            <person name="Chuvochina M."/>
            <person name="Wittouck S."/>
            <person name="Arahal D.R."/>
            <person name="Sanchez-Porro C."/>
            <person name="Hugenholtz P."/>
            <person name="Ventosa A."/>
        </authorList>
    </citation>
    <scope>NUCLEOTIDE SEQUENCE [LARGE SCALE GENOMIC DNA]</scope>
    <source>
        <strain evidence="1 2">DSM 23530</strain>
    </source>
</reference>
<protein>
    <submittedName>
        <fullName evidence="1">AlpA family phage regulatory protein</fullName>
    </submittedName>
</protein>
<name>A0ABU1G4W7_9GAMM</name>
<keyword evidence="2" id="KW-1185">Reference proteome</keyword>
<dbReference type="InterPro" id="IPR010260">
    <property type="entry name" value="AlpA"/>
</dbReference>
<evidence type="ECO:0000313" key="1">
    <source>
        <dbReference type="EMBL" id="MDR5867982.1"/>
    </source>
</evidence>
<dbReference type="Pfam" id="PF05930">
    <property type="entry name" value="Phage_AlpA"/>
    <property type="match status" value="1"/>
</dbReference>
<organism evidence="1 2">
    <name type="scientific">Halomonas koreensis</name>
    <dbReference type="NCBI Taxonomy" id="245385"/>
    <lineage>
        <taxon>Bacteria</taxon>
        <taxon>Pseudomonadati</taxon>
        <taxon>Pseudomonadota</taxon>
        <taxon>Gammaproteobacteria</taxon>
        <taxon>Oceanospirillales</taxon>
        <taxon>Halomonadaceae</taxon>
        <taxon>Halomonas</taxon>
    </lineage>
</organism>
<dbReference type="EMBL" id="JARWAK010000013">
    <property type="protein sequence ID" value="MDR5867982.1"/>
    <property type="molecule type" value="Genomic_DNA"/>
</dbReference>
<accession>A0ABU1G4W7</accession>
<evidence type="ECO:0000313" key="2">
    <source>
        <dbReference type="Proteomes" id="UP001264519"/>
    </source>
</evidence>
<gene>
    <name evidence="1" type="ORF">QC818_14410</name>
</gene>